<feature type="transmembrane region" description="Helical" evidence="1">
    <location>
        <begin position="9"/>
        <end position="29"/>
    </location>
</feature>
<evidence type="ECO:0000313" key="2">
    <source>
        <dbReference type="EMBL" id="QBB01290.1"/>
    </source>
</evidence>
<dbReference type="AlphaFoldDB" id="A0A411G5V9"/>
<proteinExistence type="evidence at transcript level"/>
<name>A0A411G5V9_9HYME</name>
<reference evidence="2" key="1">
    <citation type="submission" date="2018-05" db="EMBL/GenBank/DDBJ databases">
        <title>Proteins involved in passive avoidance of endoparasitoid Cotesia chilonis to evade its host Chilo suppressalis immune responses.</title>
        <authorList>
            <person name="Teng Z."/>
            <person name="Ye X."/>
            <person name="Wu H."/>
            <person name="Xiong S."/>
            <person name="Xu G."/>
            <person name="Fang Q."/>
            <person name="Ye G."/>
        </authorList>
    </citation>
    <scope>NUCLEOTIDE SEQUENCE</scope>
    <source>
        <tissue evidence="2">Ovary</tissue>
    </source>
</reference>
<keyword evidence="1" id="KW-0812">Transmembrane</keyword>
<accession>A0A411G5V9</accession>
<keyword evidence="1" id="KW-1133">Transmembrane helix</keyword>
<protein>
    <submittedName>
        <fullName evidence="2">Crp32A</fullName>
    </submittedName>
</protein>
<dbReference type="EMBL" id="MH365481">
    <property type="protein sequence ID" value="QBB01290.1"/>
    <property type="molecule type" value="mRNA"/>
</dbReference>
<keyword evidence="1" id="KW-0472">Membrane</keyword>
<sequence>MNDKIQQGFIILGVIVMFSLASWVVWLLVKSYQIDSKTLKEEFEDLVVKASADAVKEFGEKKGDEVSAEDVTEIASGLSTIEINNEDIKNAKIAVAKCVKETDDKNKISEVDKAQAVQLALRKVATEINNKAKVVAKKVMVKIIQEKVGEECKKAAKSATDAEIKQFFEKGSNNESIAKTEISKHAKEAALNTVKELLQTPEYTIDNVKFKSEAKKALVNTKGTIKRDVMYAAILEVANVTK</sequence>
<organism evidence="2">
    <name type="scientific">Cotesia chilonis</name>
    <dbReference type="NCBI Taxonomy" id="89804"/>
    <lineage>
        <taxon>Eukaryota</taxon>
        <taxon>Metazoa</taxon>
        <taxon>Ecdysozoa</taxon>
        <taxon>Arthropoda</taxon>
        <taxon>Hexapoda</taxon>
        <taxon>Insecta</taxon>
        <taxon>Pterygota</taxon>
        <taxon>Neoptera</taxon>
        <taxon>Endopterygota</taxon>
        <taxon>Hymenoptera</taxon>
        <taxon>Apocrita</taxon>
        <taxon>Ichneumonoidea</taxon>
        <taxon>Braconidae</taxon>
        <taxon>Microgastrinae</taxon>
        <taxon>Cotesia</taxon>
    </lineage>
</organism>
<evidence type="ECO:0000256" key="1">
    <source>
        <dbReference type="SAM" id="Phobius"/>
    </source>
</evidence>